<dbReference type="AlphaFoldDB" id="A0A9N8ZP92"/>
<keyword evidence="11" id="KW-1185">Reference proteome</keyword>
<dbReference type="GO" id="GO:0000328">
    <property type="term" value="C:fungal-type vacuole lumen"/>
    <property type="evidence" value="ECO:0007669"/>
    <property type="project" value="UniProtKB-ARBA"/>
</dbReference>
<evidence type="ECO:0000256" key="6">
    <source>
        <dbReference type="ARBA" id="ARBA00023157"/>
    </source>
</evidence>
<evidence type="ECO:0000313" key="10">
    <source>
        <dbReference type="EMBL" id="CAG8502325.1"/>
    </source>
</evidence>
<dbReference type="Pfam" id="PF00450">
    <property type="entry name" value="Peptidase_S10"/>
    <property type="match status" value="1"/>
</dbReference>
<dbReference type="InterPro" id="IPR018202">
    <property type="entry name" value="Ser_caboxypep_ser_AS"/>
</dbReference>
<comment type="similarity">
    <text evidence="1 9">Belongs to the peptidase S10 family.</text>
</comment>
<reference evidence="10" key="1">
    <citation type="submission" date="2021-06" db="EMBL/GenBank/DDBJ databases">
        <authorList>
            <person name="Kallberg Y."/>
            <person name="Tangrot J."/>
            <person name="Rosling A."/>
        </authorList>
    </citation>
    <scope>NUCLEOTIDE SEQUENCE</scope>
    <source>
        <strain evidence="10">87-6 pot B 2015</strain>
    </source>
</reference>
<dbReference type="GO" id="GO:0004185">
    <property type="term" value="F:serine-type carboxypeptidase activity"/>
    <property type="evidence" value="ECO:0007669"/>
    <property type="project" value="UniProtKB-UniRule"/>
</dbReference>
<dbReference type="Gene3D" id="1.10.287.410">
    <property type="match status" value="1"/>
</dbReference>
<evidence type="ECO:0000256" key="3">
    <source>
        <dbReference type="ARBA" id="ARBA00022670"/>
    </source>
</evidence>
<proteinExistence type="inferred from homology"/>
<comment type="caution">
    <text evidence="10">The sequence shown here is derived from an EMBL/GenBank/DDBJ whole genome shotgun (WGS) entry which is preliminary data.</text>
</comment>
<keyword evidence="2 9" id="KW-0121">Carboxypeptidase</keyword>
<evidence type="ECO:0000256" key="1">
    <source>
        <dbReference type="ARBA" id="ARBA00009431"/>
    </source>
</evidence>
<dbReference type="EC" id="3.4.16.-" evidence="9"/>
<evidence type="ECO:0000256" key="5">
    <source>
        <dbReference type="ARBA" id="ARBA00022801"/>
    </source>
</evidence>
<dbReference type="InterPro" id="IPR029058">
    <property type="entry name" value="AB_hydrolase_fold"/>
</dbReference>
<dbReference type="GO" id="GO:0006508">
    <property type="term" value="P:proteolysis"/>
    <property type="evidence" value="ECO:0007669"/>
    <property type="project" value="UniProtKB-KW"/>
</dbReference>
<gene>
    <name evidence="10" type="ORF">FMOSSE_LOCUS4104</name>
</gene>
<keyword evidence="3 9" id="KW-0645">Protease</keyword>
<keyword evidence="6" id="KW-1015">Disulfide bond</keyword>
<dbReference type="EMBL" id="CAJVPP010000667">
    <property type="protein sequence ID" value="CAG8502325.1"/>
    <property type="molecule type" value="Genomic_DNA"/>
</dbReference>
<dbReference type="PANTHER" id="PTHR11802">
    <property type="entry name" value="SERINE PROTEASE FAMILY S10 SERINE CARBOXYPEPTIDASE"/>
    <property type="match status" value="1"/>
</dbReference>
<evidence type="ECO:0000256" key="9">
    <source>
        <dbReference type="RuleBase" id="RU361156"/>
    </source>
</evidence>
<keyword evidence="4" id="KW-0732">Signal</keyword>
<dbReference type="PANTHER" id="PTHR11802:SF113">
    <property type="entry name" value="SERINE CARBOXYPEPTIDASE CTSA-4.1"/>
    <property type="match status" value="1"/>
</dbReference>
<keyword evidence="7" id="KW-0325">Glycoprotein</keyword>
<comment type="catalytic activity">
    <reaction evidence="8">
        <text>Release of a C-terminal amino acid with broad specificity.</text>
        <dbReference type="EC" id="3.4.16.5"/>
    </reaction>
</comment>
<evidence type="ECO:0000256" key="8">
    <source>
        <dbReference type="ARBA" id="ARBA00052076"/>
    </source>
</evidence>
<keyword evidence="5 9" id="KW-0378">Hydrolase</keyword>
<protein>
    <recommendedName>
        <fullName evidence="9">Carboxypeptidase</fullName>
        <ecNumber evidence="9">3.4.16.-</ecNumber>
    </recommendedName>
</protein>
<dbReference type="PRINTS" id="PR00724">
    <property type="entry name" value="CRBOXYPTASEC"/>
</dbReference>
<dbReference type="Proteomes" id="UP000789375">
    <property type="component" value="Unassembled WGS sequence"/>
</dbReference>
<evidence type="ECO:0000313" key="11">
    <source>
        <dbReference type="Proteomes" id="UP000789375"/>
    </source>
</evidence>
<dbReference type="InterPro" id="IPR001563">
    <property type="entry name" value="Peptidase_S10"/>
</dbReference>
<dbReference type="SUPFAM" id="SSF53474">
    <property type="entry name" value="alpha/beta-Hydrolases"/>
    <property type="match status" value="1"/>
</dbReference>
<dbReference type="PROSITE" id="PS00131">
    <property type="entry name" value="CARBOXYPEPT_SER_SER"/>
    <property type="match status" value="1"/>
</dbReference>
<sequence length="524" mass="59422">MANKYASNPRFSFVTLTIAVLFGILVGLSLVQAQLLNQEDVLMETDSWLGDKAEQILEDKIKSFFHNKWGNKQSKADDGWVKILTHKAFPEYEIKLKEPKLCDPNVQQYSGYLDAGNKKHFFFWFFESRNNPKEDPVVLWLNGGPGCSSLTGLYFELGPCSVTEDGTSTTLNEYSWNNNASVLFLDQPINVGYSYGDGVSNTLAAASDVYAFLQIFFKEFTQYANLDFHIAGESYAGHYIPAIAAEVNNNNKGVSSWILSRPEVSQDLTHINLVSVLIGNGLVDPLVQYEYYPQMACNSSYEPVLDQDTCFRMANAYPECARMINNCYKNNNVFSCLPASMYCNNKMIQPYQASGQNPYDVREKCEGGDLCYPILKAIEKYSNREDVKEELGVSDNIQYKSCNMQINFAFQMAGDWMRPFHLLIPGLLNSNIDVLIYAGDADFICNWLGNEAWVKELKWEGKQGFNEAKVTKWITEDTSKHAGDVRTYEGLTFLRVFKAGHMVPYDQPSASLDFFNRWINKKSI</sequence>
<organism evidence="10 11">
    <name type="scientific">Funneliformis mosseae</name>
    <name type="common">Endomycorrhizal fungus</name>
    <name type="synonym">Glomus mosseae</name>
    <dbReference type="NCBI Taxonomy" id="27381"/>
    <lineage>
        <taxon>Eukaryota</taxon>
        <taxon>Fungi</taxon>
        <taxon>Fungi incertae sedis</taxon>
        <taxon>Mucoromycota</taxon>
        <taxon>Glomeromycotina</taxon>
        <taxon>Glomeromycetes</taxon>
        <taxon>Glomerales</taxon>
        <taxon>Glomeraceae</taxon>
        <taxon>Funneliformis</taxon>
    </lineage>
</organism>
<name>A0A9N8ZP92_FUNMO</name>
<dbReference type="FunFam" id="1.10.287.410:FF:000001">
    <property type="entry name" value="Carboxypeptidase Y"/>
    <property type="match status" value="1"/>
</dbReference>
<dbReference type="Gene3D" id="3.40.50.1820">
    <property type="entry name" value="alpha/beta hydrolase"/>
    <property type="match status" value="1"/>
</dbReference>
<evidence type="ECO:0000256" key="4">
    <source>
        <dbReference type="ARBA" id="ARBA00022729"/>
    </source>
</evidence>
<accession>A0A9N8ZP92</accession>
<evidence type="ECO:0000256" key="7">
    <source>
        <dbReference type="ARBA" id="ARBA00023180"/>
    </source>
</evidence>
<evidence type="ECO:0000256" key="2">
    <source>
        <dbReference type="ARBA" id="ARBA00022645"/>
    </source>
</evidence>